<dbReference type="InterPro" id="IPR027417">
    <property type="entry name" value="P-loop_NTPase"/>
</dbReference>
<dbReference type="AlphaFoldDB" id="A0A915PHY1"/>
<dbReference type="PROSITE" id="PS51721">
    <property type="entry name" value="G_CP"/>
    <property type="match status" value="1"/>
</dbReference>
<dbReference type="Pfam" id="PF01926">
    <property type="entry name" value="MMR_HSR1"/>
    <property type="match status" value="1"/>
</dbReference>
<evidence type="ECO:0000313" key="10">
    <source>
        <dbReference type="Proteomes" id="UP000887581"/>
    </source>
</evidence>
<feature type="region of interest" description="Disordered" evidence="8">
    <location>
        <begin position="693"/>
        <end position="731"/>
    </location>
</feature>
<accession>A0A915PHY1</accession>
<keyword evidence="10" id="KW-1185">Reference proteome</keyword>
<comment type="subcellular location">
    <subcellularLocation>
        <location evidence="1 7">Nucleus</location>
        <location evidence="1 7">Nucleolus</location>
    </subcellularLocation>
</comment>
<dbReference type="InterPro" id="IPR023179">
    <property type="entry name" value="GTP-bd_ortho_bundle_sf"/>
</dbReference>
<dbReference type="Gene3D" id="3.40.50.300">
    <property type="entry name" value="P-loop containing nucleotide triphosphate hydrolases"/>
    <property type="match status" value="1"/>
</dbReference>
<evidence type="ECO:0000259" key="9">
    <source>
        <dbReference type="PROSITE" id="PS51721"/>
    </source>
</evidence>
<keyword evidence="3 7" id="KW-0342">GTP-binding</keyword>
<dbReference type="InterPro" id="IPR030378">
    <property type="entry name" value="G_CP_dom"/>
</dbReference>
<dbReference type="FunFam" id="1.10.1580.10:FF:000001">
    <property type="entry name" value="Nucleolar GTP-binding protein 2"/>
    <property type="match status" value="1"/>
</dbReference>
<dbReference type="FunFam" id="3.40.50.300:FF:000559">
    <property type="entry name" value="Nuclear/nucleolar GTPase 2"/>
    <property type="match status" value="1"/>
</dbReference>
<name>A0A915PHY1_9BILA</name>
<evidence type="ECO:0000313" key="11">
    <source>
        <dbReference type="WBParaSite" id="sdigi.contig180.g5753.t1"/>
    </source>
</evidence>
<feature type="region of interest" description="Disordered" evidence="8">
    <location>
        <begin position="116"/>
        <end position="165"/>
    </location>
</feature>
<proteinExistence type="inferred from homology"/>
<comment type="similarity">
    <text evidence="7">Belongs to the TRAFAC class YlqF/YawG GTPase family. NOG2 subfamily.</text>
</comment>
<keyword evidence="4 7" id="KW-0539">Nucleus</keyword>
<dbReference type="PANTHER" id="PTHR11089">
    <property type="entry name" value="GTP-BINDING PROTEIN-RELATED"/>
    <property type="match status" value="1"/>
</dbReference>
<dbReference type="InterPro" id="IPR012971">
    <property type="entry name" value="NOG2_N_dom"/>
</dbReference>
<evidence type="ECO:0000256" key="2">
    <source>
        <dbReference type="ARBA" id="ARBA00022741"/>
    </source>
</evidence>
<dbReference type="PANTHER" id="PTHR11089:SF9">
    <property type="entry name" value="NUCLEOLAR GTP-BINDING PROTEIN 2"/>
    <property type="match status" value="1"/>
</dbReference>
<dbReference type="SUPFAM" id="SSF52540">
    <property type="entry name" value="P-loop containing nucleoside triphosphate hydrolases"/>
    <property type="match status" value="1"/>
</dbReference>
<feature type="domain" description="CP-type G" evidence="9">
    <location>
        <begin position="341"/>
        <end position="503"/>
    </location>
</feature>
<dbReference type="PRINTS" id="PR00326">
    <property type="entry name" value="GTP1OBG"/>
</dbReference>
<evidence type="ECO:0000256" key="5">
    <source>
        <dbReference type="ARBA" id="ARBA00054763"/>
    </source>
</evidence>
<evidence type="ECO:0000256" key="4">
    <source>
        <dbReference type="ARBA" id="ARBA00023242"/>
    </source>
</evidence>
<protein>
    <recommendedName>
        <fullName evidence="7">Nucleolar GTP-binding protein 2</fullName>
    </recommendedName>
</protein>
<organism evidence="10 11">
    <name type="scientific">Setaria digitata</name>
    <dbReference type="NCBI Taxonomy" id="48799"/>
    <lineage>
        <taxon>Eukaryota</taxon>
        <taxon>Metazoa</taxon>
        <taxon>Ecdysozoa</taxon>
        <taxon>Nematoda</taxon>
        <taxon>Chromadorea</taxon>
        <taxon>Rhabditida</taxon>
        <taxon>Spirurina</taxon>
        <taxon>Spiruromorpha</taxon>
        <taxon>Filarioidea</taxon>
        <taxon>Setariidae</taxon>
        <taxon>Setaria</taxon>
    </lineage>
</organism>
<dbReference type="GO" id="GO:0005525">
    <property type="term" value="F:GTP binding"/>
    <property type="evidence" value="ECO:0007669"/>
    <property type="project" value="UniProtKB-KW"/>
</dbReference>
<evidence type="ECO:0000256" key="3">
    <source>
        <dbReference type="ARBA" id="ARBA00023134"/>
    </source>
</evidence>
<dbReference type="Gene3D" id="1.10.1580.10">
    <property type="match status" value="1"/>
</dbReference>
<feature type="compositionally biased region" description="Basic residues" evidence="8">
    <location>
        <begin position="714"/>
        <end position="725"/>
    </location>
</feature>
<evidence type="ECO:0000256" key="6">
    <source>
        <dbReference type="ARBA" id="ARBA00065814"/>
    </source>
</evidence>
<evidence type="ECO:0000256" key="8">
    <source>
        <dbReference type="SAM" id="MobiDB-lite"/>
    </source>
</evidence>
<reference evidence="11" key="1">
    <citation type="submission" date="2022-11" db="UniProtKB">
        <authorList>
            <consortium name="WormBaseParasite"/>
        </authorList>
    </citation>
    <scope>IDENTIFICATION</scope>
</reference>
<evidence type="ECO:0000256" key="7">
    <source>
        <dbReference type="RuleBase" id="RU364023"/>
    </source>
</evidence>
<feature type="compositionally biased region" description="Basic residues" evidence="8">
    <location>
        <begin position="762"/>
        <end position="776"/>
    </location>
</feature>
<feature type="compositionally biased region" description="Polar residues" evidence="8">
    <location>
        <begin position="138"/>
        <end position="148"/>
    </location>
</feature>
<sequence>MASISTLMEDIHLVGEQIFDHTTLIRNQIDKFLNNFERNERHKEFDGIIRASHSLVEAADVPLEIVLGNDDLRLLNEQIKKTTSALSELTVPLYEKYGITNYQGVVFSDTRNMAKKRSSLKKNRSDSGDVTTKKKFVGSTNRGKTNMTLKKGEHSLNPNRQSKGDHFRSRATINRLRMYKNFKPVRDAKGKIIRAAPYQEKLASGTVARVEPHRKWFGNTRVVGQEQLQKFQENLGKVLQDPFQVVMRQTKLPISLLSEKAKQQRVHILDTESFEYTFGKKALRKKPKMKTENLEKLCGEVAERTEQYDETVDTSLIKNCNPEMIENSNPLFKAGQSNRVWGELYKVIDSSDVVVEVVDGRDPMGTRCLHIEQFLRKEKPHKHLVLVLNKVDLVPTWVTKKWLMLLSQELPAVAFHASMQHSFGKGTLINLLRQFKKLHKDRQQISVGFIGYPNVGKSSIINTLRAKRVCKTAPIAGTPVKVWQYVSLMRHIYMIDCPGVVYPQGDSETQIILKGVVRVENVKDPINHVQGVLDRVRDQYLLKTYSIDPWIDMYDFLTKICIKTGRLLKGGEPDWSTAAKIVLNDFQRGRLPYYVLPPGCEVKNPHEQCEGMYMEESTAVDESSNNLDDDIAEEEKNVGNYEFIYSWFRILTDNNNNNNDGDDNEGTLTDIGSTCSGLTDLSDLDDLDFHLPEGPEGVIDAGDESAANDESKIERRRKRGKRAGKKLTEKRNRLKRGSAFDKCTGVVEFGLSEKKKADKNAWRRKLEKRRRVKHQQ</sequence>
<dbReference type="Proteomes" id="UP000887581">
    <property type="component" value="Unplaced"/>
</dbReference>
<comment type="function">
    <text evidence="5">GTPase that associates with pre-60S ribosomal subunits in the nucleolus and is required for their nuclear export and maturation. May promote cell proliferation possibly by increasing p53/TP53 protein levels, and consequently those of its downstream product CDKN1A/p21, and decreasing RPL23A protein levels.</text>
</comment>
<dbReference type="Pfam" id="PF08153">
    <property type="entry name" value="NGP1NT"/>
    <property type="match status" value="1"/>
</dbReference>
<dbReference type="InterPro" id="IPR006073">
    <property type="entry name" value="GTP-bd"/>
</dbReference>
<dbReference type="GO" id="GO:0005730">
    <property type="term" value="C:nucleolus"/>
    <property type="evidence" value="ECO:0007669"/>
    <property type="project" value="UniProtKB-SubCell"/>
</dbReference>
<keyword evidence="2 7" id="KW-0547">Nucleotide-binding</keyword>
<dbReference type="WBParaSite" id="sdigi.contig180.g5753.t1">
    <property type="protein sequence ID" value="sdigi.contig180.g5753.t1"/>
    <property type="gene ID" value="sdigi.contig180.g5753"/>
</dbReference>
<dbReference type="InterPro" id="IPR024929">
    <property type="entry name" value="GNL2_CP_dom"/>
</dbReference>
<dbReference type="CDD" id="cd01858">
    <property type="entry name" value="NGP_1"/>
    <property type="match status" value="1"/>
</dbReference>
<evidence type="ECO:0000256" key="1">
    <source>
        <dbReference type="ARBA" id="ARBA00004604"/>
    </source>
</evidence>
<comment type="subunit">
    <text evidence="6">Interacts with LYAR and RPL23A. Interacts with the nuclear importin-beta receptor and, at a lower extent, with importin-alpha.</text>
</comment>
<feature type="region of interest" description="Disordered" evidence="8">
    <location>
        <begin position="755"/>
        <end position="776"/>
    </location>
</feature>
<dbReference type="InterPro" id="IPR050755">
    <property type="entry name" value="TRAFAC_YlqF/YawG_RiboMat"/>
</dbReference>